<feature type="signal peptide" evidence="7">
    <location>
        <begin position="1"/>
        <end position="15"/>
    </location>
</feature>
<dbReference type="GO" id="GO:0019825">
    <property type="term" value="F:oxygen binding"/>
    <property type="evidence" value="ECO:0007669"/>
    <property type="project" value="InterPro"/>
</dbReference>
<keyword evidence="7" id="KW-0732">Signal</keyword>
<proteinExistence type="inferred from homology"/>
<keyword evidence="2 6" id="KW-0349">Heme</keyword>
<dbReference type="GO" id="GO:0005576">
    <property type="term" value="C:extracellular region"/>
    <property type="evidence" value="ECO:0007669"/>
    <property type="project" value="InterPro"/>
</dbReference>
<dbReference type="EMBL" id="OU895877">
    <property type="protein sequence ID" value="CAG9801283.1"/>
    <property type="molecule type" value="Genomic_DNA"/>
</dbReference>
<evidence type="ECO:0000256" key="3">
    <source>
        <dbReference type="ARBA" id="ARBA00022621"/>
    </source>
</evidence>
<dbReference type="PANTHER" id="PTHR47217">
    <property type="entry name" value="GLOBIN-LIKE PROTEIN"/>
    <property type="match status" value="1"/>
</dbReference>
<dbReference type="PANTHER" id="PTHR47217:SF1">
    <property type="entry name" value="GLOBIN-LIKE PROTEIN"/>
    <property type="match status" value="1"/>
</dbReference>
<evidence type="ECO:0000256" key="7">
    <source>
        <dbReference type="SAM" id="SignalP"/>
    </source>
</evidence>
<evidence type="ECO:0000256" key="5">
    <source>
        <dbReference type="ARBA" id="ARBA00023004"/>
    </source>
</evidence>
<evidence type="ECO:0000256" key="1">
    <source>
        <dbReference type="ARBA" id="ARBA00022448"/>
    </source>
</evidence>
<accession>A0A9N9RQJ8</accession>
<evidence type="ECO:0000313" key="9">
    <source>
        <dbReference type="EMBL" id="CAG9801283.1"/>
    </source>
</evidence>
<organism evidence="9 10">
    <name type="scientific">Chironomus riparius</name>
    <dbReference type="NCBI Taxonomy" id="315576"/>
    <lineage>
        <taxon>Eukaryota</taxon>
        <taxon>Metazoa</taxon>
        <taxon>Ecdysozoa</taxon>
        <taxon>Arthropoda</taxon>
        <taxon>Hexapoda</taxon>
        <taxon>Insecta</taxon>
        <taxon>Pterygota</taxon>
        <taxon>Neoptera</taxon>
        <taxon>Endopterygota</taxon>
        <taxon>Diptera</taxon>
        <taxon>Nematocera</taxon>
        <taxon>Chironomoidea</taxon>
        <taxon>Chironomidae</taxon>
        <taxon>Chironominae</taxon>
        <taxon>Chironomus</taxon>
    </lineage>
</organism>
<dbReference type="Gene3D" id="1.10.490.10">
    <property type="entry name" value="Globins"/>
    <property type="match status" value="1"/>
</dbReference>
<dbReference type="InterPro" id="IPR012292">
    <property type="entry name" value="Globin/Proto"/>
</dbReference>
<evidence type="ECO:0000313" key="10">
    <source>
        <dbReference type="Proteomes" id="UP001153620"/>
    </source>
</evidence>
<keyword evidence="5" id="KW-0408">Iron</keyword>
<keyword evidence="3 6" id="KW-0561">Oxygen transport</keyword>
<evidence type="ECO:0000259" key="8">
    <source>
        <dbReference type="PROSITE" id="PS01033"/>
    </source>
</evidence>
<dbReference type="CDD" id="cd01040">
    <property type="entry name" value="Mb-like"/>
    <property type="match status" value="1"/>
</dbReference>
<feature type="chain" id="PRO_5040221288" description="Globin domain-containing protein" evidence="7">
    <location>
        <begin position="16"/>
        <end position="160"/>
    </location>
</feature>
<evidence type="ECO:0000256" key="6">
    <source>
        <dbReference type="RuleBase" id="RU000356"/>
    </source>
</evidence>
<dbReference type="SMR" id="A0A9N9RQJ8"/>
<dbReference type="GO" id="GO:0005344">
    <property type="term" value="F:oxygen carrier activity"/>
    <property type="evidence" value="ECO:0007669"/>
    <property type="project" value="UniProtKB-KW"/>
</dbReference>
<reference evidence="9" key="1">
    <citation type="submission" date="2022-01" db="EMBL/GenBank/DDBJ databases">
        <authorList>
            <person name="King R."/>
        </authorList>
    </citation>
    <scope>NUCLEOTIDE SEQUENCE</scope>
</reference>
<dbReference type="SUPFAM" id="SSF46458">
    <property type="entry name" value="Globin-like"/>
    <property type="match status" value="1"/>
</dbReference>
<dbReference type="PROSITE" id="PS01033">
    <property type="entry name" value="GLOBIN"/>
    <property type="match status" value="1"/>
</dbReference>
<protein>
    <recommendedName>
        <fullName evidence="8">Globin domain-containing protein</fullName>
    </recommendedName>
</protein>
<dbReference type="OrthoDB" id="436496at2759"/>
<keyword evidence="10" id="KW-1185">Reference proteome</keyword>
<dbReference type="Pfam" id="PF00042">
    <property type="entry name" value="Globin"/>
    <property type="match status" value="1"/>
</dbReference>
<dbReference type="GO" id="GO:0046872">
    <property type="term" value="F:metal ion binding"/>
    <property type="evidence" value="ECO:0007669"/>
    <property type="project" value="UniProtKB-KW"/>
</dbReference>
<evidence type="ECO:0000256" key="2">
    <source>
        <dbReference type="ARBA" id="ARBA00022617"/>
    </source>
</evidence>
<gene>
    <name evidence="9" type="ORF">CHIRRI_LOCUS4214</name>
</gene>
<dbReference type="GO" id="GO:0005833">
    <property type="term" value="C:hemoglobin complex"/>
    <property type="evidence" value="ECO:0007669"/>
    <property type="project" value="InterPro"/>
</dbReference>
<dbReference type="InterPro" id="IPR044399">
    <property type="entry name" value="Mb-like_M"/>
</dbReference>
<dbReference type="InterPro" id="IPR009050">
    <property type="entry name" value="Globin-like_sf"/>
</dbReference>
<dbReference type="InterPro" id="IPR000971">
    <property type="entry name" value="Globin"/>
</dbReference>
<dbReference type="Proteomes" id="UP001153620">
    <property type="component" value="Chromosome 1"/>
</dbReference>
<keyword evidence="1 6" id="KW-0813">Transport</keyword>
<dbReference type="GO" id="GO:0020037">
    <property type="term" value="F:heme binding"/>
    <property type="evidence" value="ECO:0007669"/>
    <property type="project" value="InterPro"/>
</dbReference>
<dbReference type="InterPro" id="IPR002336">
    <property type="entry name" value="Erythrocruorin"/>
</dbReference>
<dbReference type="AlphaFoldDB" id="A0A9N9RQJ8"/>
<feature type="domain" description="Globin" evidence="8">
    <location>
        <begin position="17"/>
        <end position="160"/>
    </location>
</feature>
<keyword evidence="4" id="KW-0479">Metal-binding</keyword>
<dbReference type="PRINTS" id="PR00611">
    <property type="entry name" value="ERYTHCRUORIN"/>
</dbReference>
<sequence>MKFLVLALCIAAAVAAPLSADEASLVRGSWAQVKHSEVDILYYIFKANPDIMAKFPQFAGKDLETLKGTGQFATHAGRIVGFVSEIVALMGNSANMPAMETLIKDMAANHKARGIPKAQFNEFRASLVSYLQSKVSWNDSLGAAWTQGLDNVFNMMFSYL</sequence>
<reference evidence="9" key="2">
    <citation type="submission" date="2022-10" db="EMBL/GenBank/DDBJ databases">
        <authorList>
            <consortium name="ENA_rothamsted_submissions"/>
            <consortium name="culmorum"/>
            <person name="King R."/>
        </authorList>
    </citation>
    <scope>NUCLEOTIDE SEQUENCE</scope>
</reference>
<name>A0A9N9RQJ8_9DIPT</name>
<evidence type="ECO:0000256" key="4">
    <source>
        <dbReference type="ARBA" id="ARBA00022723"/>
    </source>
</evidence>
<comment type="similarity">
    <text evidence="6">Belongs to the globin family.</text>
</comment>